<gene>
    <name evidence="1" type="ORF">S01H1_57379</name>
</gene>
<proteinExistence type="predicted"/>
<reference evidence="1" key="1">
    <citation type="journal article" date="2014" name="Front. Microbiol.">
        <title>High frequency of phylogenetically diverse reductive dehalogenase-homologous genes in deep subseafloor sedimentary metagenomes.</title>
        <authorList>
            <person name="Kawai M."/>
            <person name="Futagami T."/>
            <person name="Toyoda A."/>
            <person name="Takaki Y."/>
            <person name="Nishi S."/>
            <person name="Hori S."/>
            <person name="Arai W."/>
            <person name="Tsubouchi T."/>
            <person name="Morono Y."/>
            <person name="Uchiyama I."/>
            <person name="Ito T."/>
            <person name="Fujiyama A."/>
            <person name="Inagaki F."/>
            <person name="Takami H."/>
        </authorList>
    </citation>
    <scope>NUCLEOTIDE SEQUENCE</scope>
    <source>
        <strain evidence="1">Expedition CK06-06</strain>
    </source>
</reference>
<protein>
    <submittedName>
        <fullName evidence="1">Uncharacterized protein</fullName>
    </submittedName>
</protein>
<dbReference type="EMBL" id="BARS01037417">
    <property type="protein sequence ID" value="GAG25984.1"/>
    <property type="molecule type" value="Genomic_DNA"/>
</dbReference>
<name>X0W552_9ZZZZ</name>
<sequence>MFRFMIEIEINIDLSELKNLFEVFKLPQAILRLSP</sequence>
<organism evidence="1">
    <name type="scientific">marine sediment metagenome</name>
    <dbReference type="NCBI Taxonomy" id="412755"/>
    <lineage>
        <taxon>unclassified sequences</taxon>
        <taxon>metagenomes</taxon>
        <taxon>ecological metagenomes</taxon>
    </lineage>
</organism>
<comment type="caution">
    <text evidence="1">The sequence shown here is derived from an EMBL/GenBank/DDBJ whole genome shotgun (WGS) entry which is preliminary data.</text>
</comment>
<accession>X0W552</accession>
<feature type="non-terminal residue" evidence="1">
    <location>
        <position position="35"/>
    </location>
</feature>
<evidence type="ECO:0000313" key="1">
    <source>
        <dbReference type="EMBL" id="GAG25984.1"/>
    </source>
</evidence>
<dbReference type="AlphaFoldDB" id="X0W552"/>